<name>A0A540MJE5_MALBA</name>
<dbReference type="PANTHER" id="PTHR34269">
    <property type="entry name" value="TRANSCRIPTION FACTOR B3-DOMAIN FAMILY-RELATED"/>
    <property type="match status" value="1"/>
</dbReference>
<organism evidence="7 8">
    <name type="scientific">Malus baccata</name>
    <name type="common">Siberian crab apple</name>
    <name type="synonym">Pyrus baccata</name>
    <dbReference type="NCBI Taxonomy" id="106549"/>
    <lineage>
        <taxon>Eukaryota</taxon>
        <taxon>Viridiplantae</taxon>
        <taxon>Streptophyta</taxon>
        <taxon>Embryophyta</taxon>
        <taxon>Tracheophyta</taxon>
        <taxon>Spermatophyta</taxon>
        <taxon>Magnoliopsida</taxon>
        <taxon>eudicotyledons</taxon>
        <taxon>Gunneridae</taxon>
        <taxon>Pentapetalae</taxon>
        <taxon>rosids</taxon>
        <taxon>fabids</taxon>
        <taxon>Rosales</taxon>
        <taxon>Rosaceae</taxon>
        <taxon>Amygdaloideae</taxon>
        <taxon>Maleae</taxon>
        <taxon>Malus</taxon>
    </lineage>
</organism>
<evidence type="ECO:0000256" key="2">
    <source>
        <dbReference type="ARBA" id="ARBA00023015"/>
    </source>
</evidence>
<evidence type="ECO:0000256" key="1">
    <source>
        <dbReference type="ARBA" id="ARBA00004123"/>
    </source>
</evidence>
<keyword evidence="2" id="KW-0805">Transcription regulation</keyword>
<feature type="compositionally biased region" description="Polar residues" evidence="6">
    <location>
        <begin position="38"/>
        <end position="48"/>
    </location>
</feature>
<keyword evidence="8" id="KW-1185">Reference proteome</keyword>
<evidence type="ECO:0000256" key="6">
    <source>
        <dbReference type="SAM" id="MobiDB-lite"/>
    </source>
</evidence>
<dbReference type="InterPro" id="IPR015300">
    <property type="entry name" value="DNA-bd_pseudobarrel_sf"/>
</dbReference>
<dbReference type="EMBL" id="VIEB01000246">
    <property type="protein sequence ID" value="TQD98891.1"/>
    <property type="molecule type" value="Genomic_DNA"/>
</dbReference>
<dbReference type="GO" id="GO:0005634">
    <property type="term" value="C:nucleus"/>
    <property type="evidence" value="ECO:0007669"/>
    <property type="project" value="UniProtKB-SubCell"/>
</dbReference>
<keyword evidence="3" id="KW-0238">DNA-binding</keyword>
<protein>
    <recommendedName>
        <fullName evidence="9">TF-B3 domain-containing protein</fullName>
    </recommendedName>
</protein>
<keyword evidence="4" id="KW-0804">Transcription</keyword>
<dbReference type="InterPro" id="IPR051442">
    <property type="entry name" value="B3_domain"/>
</dbReference>
<dbReference type="AlphaFoldDB" id="A0A540MJE5"/>
<evidence type="ECO:0008006" key="9">
    <source>
        <dbReference type="Google" id="ProtNLM"/>
    </source>
</evidence>
<feature type="region of interest" description="Disordered" evidence="6">
    <location>
        <begin position="1"/>
        <end position="89"/>
    </location>
</feature>
<keyword evidence="5" id="KW-0539">Nucleus</keyword>
<dbReference type="GO" id="GO:0003677">
    <property type="term" value="F:DNA binding"/>
    <property type="evidence" value="ECO:0007669"/>
    <property type="project" value="UniProtKB-KW"/>
</dbReference>
<dbReference type="SUPFAM" id="SSF101936">
    <property type="entry name" value="DNA-binding pseudobarrel domain"/>
    <property type="match status" value="1"/>
</dbReference>
<proteinExistence type="predicted"/>
<comment type="subcellular location">
    <subcellularLocation>
        <location evidence="1">Nucleus</location>
    </subcellularLocation>
</comment>
<dbReference type="Gene3D" id="2.40.330.10">
    <property type="entry name" value="DNA-binding pseudobarrel domain"/>
    <property type="match status" value="1"/>
</dbReference>
<feature type="compositionally biased region" description="Polar residues" evidence="6">
    <location>
        <begin position="74"/>
        <end position="89"/>
    </location>
</feature>
<sequence length="272" mass="31322">MEGTTLSTRLTLGRPHPQPRRSSHDEVSTVLALWDPTWPTSFSTNNDNNTKREANQVPDQPSPTSTSPHHRDQTTNTSSKRQKLVSTLSPFPTGDCFRDCVHENKMTNNNKNTATKEEQMKRKKRDELVIANLNFKDSWGIKKKLTARDLIHFYMPASLMNKYILPHVNDEFTKALENRQGAQITFHDGDTHTTHHRYIFKQSDNSYVLVWHPAFVKRRQLKEGDEIGLHWFKTNSKLVLLFSLLERGNQTAPCSTSCKLQPLIYLPAKLRS</sequence>
<feature type="compositionally biased region" description="Polar residues" evidence="6">
    <location>
        <begin position="57"/>
        <end position="67"/>
    </location>
</feature>
<dbReference type="PANTHER" id="PTHR34269:SF11">
    <property type="entry name" value="B3 DOMAIN PROTEIN"/>
    <property type="match status" value="1"/>
</dbReference>
<evidence type="ECO:0000313" key="7">
    <source>
        <dbReference type="EMBL" id="TQD98891.1"/>
    </source>
</evidence>
<dbReference type="Proteomes" id="UP000315295">
    <property type="component" value="Unassembled WGS sequence"/>
</dbReference>
<evidence type="ECO:0000256" key="5">
    <source>
        <dbReference type="ARBA" id="ARBA00023242"/>
    </source>
</evidence>
<comment type="caution">
    <text evidence="7">The sequence shown here is derived from an EMBL/GenBank/DDBJ whole genome shotgun (WGS) entry which is preliminary data.</text>
</comment>
<reference evidence="7 8" key="1">
    <citation type="journal article" date="2019" name="G3 (Bethesda)">
        <title>Sequencing of a Wild Apple (Malus baccata) Genome Unravels the Differences Between Cultivated and Wild Apple Species Regarding Disease Resistance and Cold Tolerance.</title>
        <authorList>
            <person name="Chen X."/>
        </authorList>
    </citation>
    <scope>NUCLEOTIDE SEQUENCE [LARGE SCALE GENOMIC DNA]</scope>
    <source>
        <strain evidence="8">cv. Shandingzi</strain>
        <tissue evidence="7">Leaves</tissue>
    </source>
</reference>
<evidence type="ECO:0000256" key="4">
    <source>
        <dbReference type="ARBA" id="ARBA00023163"/>
    </source>
</evidence>
<dbReference type="InterPro" id="IPR003340">
    <property type="entry name" value="B3_DNA-bd"/>
</dbReference>
<feature type="compositionally biased region" description="Low complexity" evidence="6">
    <location>
        <begin position="1"/>
        <end position="14"/>
    </location>
</feature>
<dbReference type="CDD" id="cd10017">
    <property type="entry name" value="B3_DNA"/>
    <property type="match status" value="1"/>
</dbReference>
<evidence type="ECO:0000256" key="3">
    <source>
        <dbReference type="ARBA" id="ARBA00023125"/>
    </source>
</evidence>
<evidence type="ECO:0000313" key="8">
    <source>
        <dbReference type="Proteomes" id="UP000315295"/>
    </source>
</evidence>
<gene>
    <name evidence="7" type="ORF">C1H46_015534</name>
</gene>
<accession>A0A540MJE5</accession>